<dbReference type="EMBL" id="JABVXQ010000012">
    <property type="protein sequence ID" value="KAF6084381.1"/>
    <property type="molecule type" value="Genomic_DNA"/>
</dbReference>
<sequence>MSHDPAAISADQESHPGHHKLLNTIGRGSFANMRLGQHILTEYCHQRGIVPRDWKAENVPFDAYGNAEIVGFGLSSGLTTAYAYQSLLETYWIIMDKGLRVAELPGTTEAVTAGTGGLMGRQSDLNSR</sequence>
<comment type="caution">
    <text evidence="1">The sequence shown here is derived from an EMBL/GenBank/DDBJ whole genome shotgun (WGS) entry which is preliminary data.</text>
</comment>
<dbReference type="Proteomes" id="UP000664940">
    <property type="component" value="Unassembled WGS sequence"/>
</dbReference>
<accession>A0A834DKH4</accession>
<name>A0A834DKH4_9CHIR</name>
<dbReference type="SUPFAM" id="SSF56112">
    <property type="entry name" value="Protein kinase-like (PK-like)"/>
    <property type="match status" value="1"/>
</dbReference>
<dbReference type="Gene3D" id="1.10.510.10">
    <property type="entry name" value="Transferase(Phosphotransferase) domain 1"/>
    <property type="match status" value="1"/>
</dbReference>
<dbReference type="AlphaFoldDB" id="A0A834DKH4"/>
<organism evidence="1 2">
    <name type="scientific">Phyllostomus discolor</name>
    <name type="common">pale spear-nosed bat</name>
    <dbReference type="NCBI Taxonomy" id="89673"/>
    <lineage>
        <taxon>Eukaryota</taxon>
        <taxon>Metazoa</taxon>
        <taxon>Chordata</taxon>
        <taxon>Craniata</taxon>
        <taxon>Vertebrata</taxon>
        <taxon>Euteleostomi</taxon>
        <taxon>Mammalia</taxon>
        <taxon>Eutheria</taxon>
        <taxon>Laurasiatheria</taxon>
        <taxon>Chiroptera</taxon>
        <taxon>Yangochiroptera</taxon>
        <taxon>Phyllostomidae</taxon>
        <taxon>Phyllostominae</taxon>
        <taxon>Phyllostomus</taxon>
    </lineage>
</organism>
<evidence type="ECO:0000313" key="1">
    <source>
        <dbReference type="EMBL" id="KAF6084381.1"/>
    </source>
</evidence>
<reference evidence="1 2" key="1">
    <citation type="journal article" date="2020" name="Nature">
        <title>Six reference-quality genomes reveal evolution of bat adaptations.</title>
        <authorList>
            <person name="Jebb D."/>
            <person name="Huang Z."/>
            <person name="Pippel M."/>
            <person name="Hughes G.M."/>
            <person name="Lavrichenko K."/>
            <person name="Devanna P."/>
            <person name="Winkler S."/>
            <person name="Jermiin L.S."/>
            <person name="Skirmuntt E.C."/>
            <person name="Katzourakis A."/>
            <person name="Burkitt-Gray L."/>
            <person name="Ray D.A."/>
            <person name="Sullivan K.A.M."/>
            <person name="Roscito J.G."/>
            <person name="Kirilenko B.M."/>
            <person name="Davalos L.M."/>
            <person name="Corthals A.P."/>
            <person name="Power M.L."/>
            <person name="Jones G."/>
            <person name="Ransome R.D."/>
            <person name="Dechmann D.K.N."/>
            <person name="Locatelli A.G."/>
            <person name="Puechmaille S.J."/>
            <person name="Fedrigo O."/>
            <person name="Jarvis E.D."/>
            <person name="Hiller M."/>
            <person name="Vernes S.C."/>
            <person name="Myers E.W."/>
            <person name="Teeling E.C."/>
        </authorList>
    </citation>
    <scope>NUCLEOTIDE SEQUENCE [LARGE SCALE GENOMIC DNA]</scope>
    <source>
        <strain evidence="1">Bat1K_MPI-CBG_1</strain>
    </source>
</reference>
<dbReference type="InterPro" id="IPR011009">
    <property type="entry name" value="Kinase-like_dom_sf"/>
</dbReference>
<gene>
    <name evidence="1" type="ORF">HJG60_008643</name>
</gene>
<proteinExistence type="predicted"/>
<protein>
    <submittedName>
        <fullName evidence="1">Uncharacterized protein</fullName>
    </submittedName>
</protein>
<evidence type="ECO:0000313" key="2">
    <source>
        <dbReference type="Proteomes" id="UP000664940"/>
    </source>
</evidence>